<dbReference type="GO" id="GO:0031507">
    <property type="term" value="P:heterochromatin formation"/>
    <property type="evidence" value="ECO:0007669"/>
    <property type="project" value="TreeGrafter"/>
</dbReference>
<evidence type="ECO:0000256" key="21">
    <source>
        <dbReference type="ARBA" id="ARBA00049416"/>
    </source>
</evidence>
<dbReference type="InterPro" id="IPR037138">
    <property type="entry name" value="His_deacetylse_dom_sf"/>
</dbReference>
<dbReference type="Proteomes" id="UP000728032">
    <property type="component" value="Unassembled WGS sequence"/>
</dbReference>
<dbReference type="GO" id="GO:0005737">
    <property type="term" value="C:cytoplasm"/>
    <property type="evidence" value="ECO:0007669"/>
    <property type="project" value="UniProtKB-SubCell"/>
</dbReference>
<keyword evidence="12" id="KW-0156">Chromatin regulator</keyword>
<evidence type="ECO:0000256" key="7">
    <source>
        <dbReference type="ARBA" id="ARBA00022454"/>
    </source>
</evidence>
<evidence type="ECO:0000256" key="4">
    <source>
        <dbReference type="ARBA" id="ARBA00004496"/>
    </source>
</evidence>
<dbReference type="GO" id="GO:0046872">
    <property type="term" value="F:metal ion binding"/>
    <property type="evidence" value="ECO:0007669"/>
    <property type="project" value="UniProtKB-KW"/>
</dbReference>
<evidence type="ECO:0000256" key="9">
    <source>
        <dbReference type="ARBA" id="ARBA00022491"/>
    </source>
</evidence>
<dbReference type="InterPro" id="IPR003084">
    <property type="entry name" value="HDAC_I/II"/>
</dbReference>
<accession>A0A7R9LLM8</accession>
<dbReference type="InterPro" id="IPR000286">
    <property type="entry name" value="HDACs"/>
</dbReference>
<evidence type="ECO:0000256" key="12">
    <source>
        <dbReference type="ARBA" id="ARBA00022853"/>
    </source>
</evidence>
<dbReference type="GO" id="GO:0005634">
    <property type="term" value="C:nucleus"/>
    <property type="evidence" value="ECO:0007669"/>
    <property type="project" value="UniProtKB-SubCell"/>
</dbReference>
<evidence type="ECO:0000313" key="24">
    <source>
        <dbReference type="Proteomes" id="UP000728032"/>
    </source>
</evidence>
<dbReference type="GO" id="GO:0005694">
    <property type="term" value="C:chromosome"/>
    <property type="evidence" value="ECO:0007669"/>
    <property type="project" value="UniProtKB-SubCell"/>
</dbReference>
<comment type="cofactor">
    <cofactor evidence="1">
        <name>a divalent metal cation</name>
        <dbReference type="ChEBI" id="CHEBI:60240"/>
    </cofactor>
</comment>
<evidence type="ECO:0000256" key="2">
    <source>
        <dbReference type="ARBA" id="ARBA00004123"/>
    </source>
</evidence>
<keyword evidence="8" id="KW-0963">Cytoplasm</keyword>
<dbReference type="InterPro" id="IPR023696">
    <property type="entry name" value="Ureohydrolase_dom_sf"/>
</dbReference>
<dbReference type="InterPro" id="IPR023801">
    <property type="entry name" value="His_deacetylse_dom"/>
</dbReference>
<keyword evidence="7" id="KW-0158">Chromosome</keyword>
<keyword evidence="11" id="KW-0378">Hydrolase</keyword>
<dbReference type="GO" id="GO:0141221">
    <property type="term" value="F:histone deacetylase activity, hydrolytic mechanism"/>
    <property type="evidence" value="ECO:0007669"/>
    <property type="project" value="UniProtKB-EC"/>
</dbReference>
<evidence type="ECO:0000256" key="5">
    <source>
        <dbReference type="ARBA" id="ARBA00006457"/>
    </source>
</evidence>
<dbReference type="Pfam" id="PF00850">
    <property type="entry name" value="Hist_deacetyl"/>
    <property type="match status" value="2"/>
</dbReference>
<feature type="domain" description="Histone deacetylase" evidence="22">
    <location>
        <begin position="4"/>
        <end position="129"/>
    </location>
</feature>
<evidence type="ECO:0000256" key="14">
    <source>
        <dbReference type="ARBA" id="ARBA00023163"/>
    </source>
</evidence>
<evidence type="ECO:0000256" key="18">
    <source>
        <dbReference type="ARBA" id="ARBA00042783"/>
    </source>
</evidence>
<protein>
    <recommendedName>
        <fullName evidence="16">Histone deacetylase 8</fullName>
        <ecNumber evidence="6">3.5.1.98</ecNumber>
    </recommendedName>
    <alternativeName>
        <fullName evidence="17">Protein deacetylase HDAC8</fullName>
    </alternativeName>
    <alternativeName>
        <fullName evidence="18">Protein decrotonylase HDAC8</fullName>
    </alternativeName>
</protein>
<evidence type="ECO:0000256" key="10">
    <source>
        <dbReference type="ARBA" id="ARBA00022723"/>
    </source>
</evidence>
<evidence type="ECO:0000256" key="19">
    <source>
        <dbReference type="ARBA" id="ARBA00049136"/>
    </source>
</evidence>
<feature type="domain" description="Histone deacetylase" evidence="22">
    <location>
        <begin position="131"/>
        <end position="187"/>
    </location>
</feature>
<dbReference type="EMBL" id="CAJPVJ010001464">
    <property type="protein sequence ID" value="CAG2164773.1"/>
    <property type="molecule type" value="Genomic_DNA"/>
</dbReference>
<organism evidence="23">
    <name type="scientific">Oppiella nova</name>
    <dbReference type="NCBI Taxonomy" id="334625"/>
    <lineage>
        <taxon>Eukaryota</taxon>
        <taxon>Metazoa</taxon>
        <taxon>Ecdysozoa</taxon>
        <taxon>Arthropoda</taxon>
        <taxon>Chelicerata</taxon>
        <taxon>Arachnida</taxon>
        <taxon>Acari</taxon>
        <taxon>Acariformes</taxon>
        <taxon>Sarcoptiformes</taxon>
        <taxon>Oribatida</taxon>
        <taxon>Brachypylina</taxon>
        <taxon>Oppioidea</taxon>
        <taxon>Oppiidae</taxon>
        <taxon>Oppiella</taxon>
    </lineage>
</organism>
<keyword evidence="10" id="KW-0479">Metal-binding</keyword>
<evidence type="ECO:0000256" key="17">
    <source>
        <dbReference type="ARBA" id="ARBA00041964"/>
    </source>
</evidence>
<evidence type="ECO:0000256" key="8">
    <source>
        <dbReference type="ARBA" id="ARBA00022490"/>
    </source>
</evidence>
<evidence type="ECO:0000256" key="3">
    <source>
        <dbReference type="ARBA" id="ARBA00004286"/>
    </source>
</evidence>
<dbReference type="SUPFAM" id="SSF52768">
    <property type="entry name" value="Arginase/deacetylase"/>
    <property type="match status" value="1"/>
</dbReference>
<dbReference type="PRINTS" id="PR01271">
    <property type="entry name" value="HISDACETLASE"/>
</dbReference>
<evidence type="ECO:0000256" key="11">
    <source>
        <dbReference type="ARBA" id="ARBA00022801"/>
    </source>
</evidence>
<keyword evidence="9" id="KW-0678">Repressor</keyword>
<keyword evidence="13" id="KW-0805">Transcription regulation</keyword>
<gene>
    <name evidence="23" type="ORF">ONB1V03_LOCUS4322</name>
</gene>
<dbReference type="AlphaFoldDB" id="A0A7R9LLM8"/>
<dbReference type="PRINTS" id="PR01270">
    <property type="entry name" value="HDASUPER"/>
</dbReference>
<comment type="catalytic activity">
    <reaction evidence="20">
        <text>N(6)-(2E)-butenoyl-L-lysyl-[protein] + H2O = (2E)-2-butenoate + L-lysyl-[protein]</text>
        <dbReference type="Rhea" id="RHEA:69172"/>
        <dbReference type="Rhea" id="RHEA-COMP:9752"/>
        <dbReference type="Rhea" id="RHEA-COMP:13707"/>
        <dbReference type="ChEBI" id="CHEBI:15377"/>
        <dbReference type="ChEBI" id="CHEBI:29969"/>
        <dbReference type="ChEBI" id="CHEBI:35899"/>
        <dbReference type="ChEBI" id="CHEBI:137954"/>
    </reaction>
    <physiologicalReaction direction="left-to-right" evidence="20">
        <dbReference type="Rhea" id="RHEA:69173"/>
    </physiologicalReaction>
</comment>
<dbReference type="Gene3D" id="3.40.800.20">
    <property type="entry name" value="Histone deacetylase domain"/>
    <property type="match status" value="2"/>
</dbReference>
<dbReference type="EMBL" id="OC916289">
    <property type="protein sequence ID" value="CAD7643785.1"/>
    <property type="molecule type" value="Genomic_DNA"/>
</dbReference>
<dbReference type="OrthoDB" id="73273at2759"/>
<dbReference type="PANTHER" id="PTHR10625:SF14">
    <property type="entry name" value="HISTONE DEACETYLASE 8"/>
    <property type="match status" value="1"/>
</dbReference>
<dbReference type="PANTHER" id="PTHR10625">
    <property type="entry name" value="HISTONE DEACETYLASE HDAC1-RELATED"/>
    <property type="match status" value="1"/>
</dbReference>
<evidence type="ECO:0000256" key="1">
    <source>
        <dbReference type="ARBA" id="ARBA00001968"/>
    </source>
</evidence>
<keyword evidence="15" id="KW-0539">Nucleus</keyword>
<dbReference type="EC" id="3.5.1.98" evidence="6"/>
<keyword evidence="14" id="KW-0804">Transcription</keyword>
<comment type="subcellular location">
    <subcellularLocation>
        <location evidence="3">Chromosome</location>
    </subcellularLocation>
    <subcellularLocation>
        <location evidence="4">Cytoplasm</location>
    </subcellularLocation>
    <subcellularLocation>
        <location evidence="2">Nucleus</location>
    </subcellularLocation>
</comment>
<comment type="catalytic activity">
    <reaction evidence="21">
        <text>N(6)-acetyl-L-lysyl-[histone] + H2O = L-lysyl-[histone] + acetate</text>
        <dbReference type="Rhea" id="RHEA:58196"/>
        <dbReference type="Rhea" id="RHEA-COMP:9845"/>
        <dbReference type="Rhea" id="RHEA-COMP:11338"/>
        <dbReference type="ChEBI" id="CHEBI:15377"/>
        <dbReference type="ChEBI" id="CHEBI:29969"/>
        <dbReference type="ChEBI" id="CHEBI:30089"/>
        <dbReference type="ChEBI" id="CHEBI:61930"/>
        <dbReference type="EC" id="3.5.1.98"/>
    </reaction>
    <physiologicalReaction direction="left-to-right" evidence="21">
        <dbReference type="Rhea" id="RHEA:58197"/>
    </physiologicalReaction>
</comment>
<reference evidence="23" key="1">
    <citation type="submission" date="2020-11" db="EMBL/GenBank/DDBJ databases">
        <authorList>
            <person name="Tran Van P."/>
        </authorList>
    </citation>
    <scope>NUCLEOTIDE SEQUENCE</scope>
</reference>
<comment type="similarity">
    <text evidence="5">Belongs to the histone deacetylase family. HD type 1 subfamily.</text>
</comment>
<sequence>MSGYLNFVRYVSENFTENEDQLSEEFISDEFGIGYDCPPLPQLYQLMTHIAGSSICAANAIAKKSCDIAINWFGGWHHSQRDEASGYCYTNDIVMAVLHLLDNGFDKVLYVDLDLHHCDGVENAFAHSSKSGADGLNGDPMNAFNLTINGYSECIKYLISMNKPLILLGGGGYHPLNTARLWAALTACALNETLDNDIPDHSCFLAYRPSYELNIEAGLRPNLNSKQYIE</sequence>
<evidence type="ECO:0000259" key="22">
    <source>
        <dbReference type="Pfam" id="PF00850"/>
    </source>
</evidence>
<evidence type="ECO:0000256" key="6">
    <source>
        <dbReference type="ARBA" id="ARBA00012111"/>
    </source>
</evidence>
<feature type="non-terminal residue" evidence="23">
    <location>
        <position position="1"/>
    </location>
</feature>
<evidence type="ECO:0000313" key="23">
    <source>
        <dbReference type="EMBL" id="CAD7643785.1"/>
    </source>
</evidence>
<evidence type="ECO:0000256" key="16">
    <source>
        <dbReference type="ARBA" id="ARBA00040347"/>
    </source>
</evidence>
<evidence type="ECO:0000256" key="13">
    <source>
        <dbReference type="ARBA" id="ARBA00023015"/>
    </source>
</evidence>
<comment type="catalytic activity">
    <reaction evidence="19">
        <text>N(6)-acetyl-L-lysyl-[protein] + H2O = L-lysyl-[protein] + acetate</text>
        <dbReference type="Rhea" id="RHEA:58108"/>
        <dbReference type="Rhea" id="RHEA-COMP:9752"/>
        <dbReference type="Rhea" id="RHEA-COMP:10731"/>
        <dbReference type="ChEBI" id="CHEBI:15377"/>
        <dbReference type="ChEBI" id="CHEBI:29969"/>
        <dbReference type="ChEBI" id="CHEBI:30089"/>
        <dbReference type="ChEBI" id="CHEBI:61930"/>
    </reaction>
    <physiologicalReaction direction="left-to-right" evidence="19">
        <dbReference type="Rhea" id="RHEA:58109"/>
    </physiologicalReaction>
</comment>
<name>A0A7R9LLM8_9ACAR</name>
<keyword evidence="24" id="KW-1185">Reference proteome</keyword>
<proteinExistence type="inferred from homology"/>
<evidence type="ECO:0000256" key="15">
    <source>
        <dbReference type="ARBA" id="ARBA00023242"/>
    </source>
</evidence>
<evidence type="ECO:0000256" key="20">
    <source>
        <dbReference type="ARBA" id="ARBA00049193"/>
    </source>
</evidence>